<evidence type="ECO:0000313" key="2">
    <source>
        <dbReference type="EMBL" id="KIR22950.1"/>
    </source>
</evidence>
<sequence>MSGKVWSGLGAICLVIFSVALEKNWGTLSAAITATSDFLSLSVTVPMYFMVLAALACIGGIIFLGFYLYEYFKEAPVESIDPFGVQTITRGGGRKGHVTMSAAAPVLPPPPKEKLSAGEIKVLGEFASEGVTRFPLMILRGRAKKSDIEIEYIVSKLVDKNLVVVSNNVISGSTIFLTDEGKRFIMECGEKNAVGVWNFKE</sequence>
<dbReference type="AlphaFoldDB" id="A0A0D0TQ05"/>
<feature type="transmembrane region" description="Helical" evidence="1">
    <location>
        <begin position="46"/>
        <end position="69"/>
    </location>
</feature>
<keyword evidence="1" id="KW-0472">Membrane</keyword>
<keyword evidence="1" id="KW-0812">Transmembrane</keyword>
<dbReference type="Proteomes" id="UP000032210">
    <property type="component" value="Unassembled WGS sequence"/>
</dbReference>
<dbReference type="PATRIC" id="fig|294.125.peg.1681"/>
<protein>
    <submittedName>
        <fullName evidence="2">Uncharacterized protein</fullName>
    </submittedName>
</protein>
<evidence type="ECO:0000256" key="1">
    <source>
        <dbReference type="SAM" id="Phobius"/>
    </source>
</evidence>
<accession>A0A0D0TQ05</accession>
<dbReference type="EMBL" id="JXCQ01000010">
    <property type="protein sequence ID" value="KIR22950.1"/>
    <property type="molecule type" value="Genomic_DNA"/>
</dbReference>
<comment type="caution">
    <text evidence="2">The sequence shown here is derived from an EMBL/GenBank/DDBJ whole genome shotgun (WGS) entry which is preliminary data.</text>
</comment>
<keyword evidence="1" id="KW-1133">Transmembrane helix</keyword>
<name>A0A0D0TQ05_PSEFL</name>
<gene>
    <name evidence="2" type="ORF">PFLU3_16330</name>
</gene>
<reference evidence="2 3" key="1">
    <citation type="submission" date="2015-01" db="EMBL/GenBank/DDBJ databases">
        <title>Genome sequence of the beneficial rhizobacterium Pseudomonas fluorescens 2-79.</title>
        <authorList>
            <person name="Thuermer A."/>
            <person name="Daniel R."/>
        </authorList>
    </citation>
    <scope>NUCLEOTIDE SEQUENCE [LARGE SCALE GENOMIC DNA]</scope>
    <source>
        <strain evidence="2 3">2-79</strain>
    </source>
</reference>
<evidence type="ECO:0000313" key="3">
    <source>
        <dbReference type="Proteomes" id="UP000032210"/>
    </source>
</evidence>
<proteinExistence type="predicted"/>
<organism evidence="2 3">
    <name type="scientific">Pseudomonas fluorescens</name>
    <dbReference type="NCBI Taxonomy" id="294"/>
    <lineage>
        <taxon>Bacteria</taxon>
        <taxon>Pseudomonadati</taxon>
        <taxon>Pseudomonadota</taxon>
        <taxon>Gammaproteobacteria</taxon>
        <taxon>Pseudomonadales</taxon>
        <taxon>Pseudomonadaceae</taxon>
        <taxon>Pseudomonas</taxon>
    </lineage>
</organism>